<sequence length="211" mass="24439">MKIHKVLFIAFALLSFNLQFAQETQEEQVQEEESQSLDSGPISSQFEYLTSKSGNYNANGIRYEVVKLTFIEKLRQNVLDSLNVYTKKAAELNATITESEVTINSLNKKLDETSNNLIKVNKEKDSISFLGIMIAKGTYAFMLWTIITGLLLLLIFFIYKFRQSNILTQEAKTGLSDLELEYEDHRRRSLEREQKISRQLQDELNKHKKTK</sequence>
<evidence type="ECO:0000313" key="4">
    <source>
        <dbReference type="EMBL" id="MET6990327.1"/>
    </source>
</evidence>
<evidence type="ECO:0000256" key="1">
    <source>
        <dbReference type="SAM" id="Coils"/>
    </source>
</evidence>
<feature type="coiled-coil region" evidence="1">
    <location>
        <begin position="175"/>
        <end position="210"/>
    </location>
</feature>
<feature type="signal peptide" evidence="3">
    <location>
        <begin position="1"/>
        <end position="21"/>
    </location>
</feature>
<comment type="caution">
    <text evidence="4">The sequence shown here is derived from an EMBL/GenBank/DDBJ whole genome shotgun (WGS) entry which is preliminary data.</text>
</comment>
<feature type="transmembrane region" description="Helical" evidence="2">
    <location>
        <begin position="139"/>
        <end position="159"/>
    </location>
</feature>
<protein>
    <submittedName>
        <fullName evidence="4">tRNA (Guanine-N1)-methyltransferase</fullName>
    </submittedName>
</protein>
<name>A0ABV2ST43_9FLAO</name>
<accession>A0ABV2ST43</accession>
<evidence type="ECO:0000256" key="3">
    <source>
        <dbReference type="SAM" id="SignalP"/>
    </source>
</evidence>
<dbReference type="Proteomes" id="UP001549799">
    <property type="component" value="Unassembled WGS sequence"/>
</dbReference>
<feature type="coiled-coil region" evidence="1">
    <location>
        <begin position="89"/>
        <end position="123"/>
    </location>
</feature>
<dbReference type="EMBL" id="JBEXAE010000003">
    <property type="protein sequence ID" value="MET6990327.1"/>
    <property type="molecule type" value="Genomic_DNA"/>
</dbReference>
<evidence type="ECO:0000313" key="5">
    <source>
        <dbReference type="Proteomes" id="UP001549799"/>
    </source>
</evidence>
<proteinExistence type="predicted"/>
<gene>
    <name evidence="4" type="ORF">ABXZ36_06675</name>
</gene>
<keyword evidence="2" id="KW-1133">Transmembrane helix</keyword>
<keyword evidence="3" id="KW-0732">Signal</keyword>
<keyword evidence="2" id="KW-0812">Transmembrane</keyword>
<reference evidence="4 5" key="1">
    <citation type="submission" date="2024-07" db="EMBL/GenBank/DDBJ databases">
        <title>The genome sequence of type strain Sediminicola arcticus GDMCC 1.2805.</title>
        <authorList>
            <person name="Liu Y."/>
        </authorList>
    </citation>
    <scope>NUCLEOTIDE SEQUENCE [LARGE SCALE GENOMIC DNA]</scope>
    <source>
        <strain evidence="4 5">GDMCC 1.2805</strain>
    </source>
</reference>
<keyword evidence="5" id="KW-1185">Reference proteome</keyword>
<organism evidence="4 5">
    <name type="scientific">Sediminicola arcticus</name>
    <dbReference type="NCBI Taxonomy" id="1574308"/>
    <lineage>
        <taxon>Bacteria</taxon>
        <taxon>Pseudomonadati</taxon>
        <taxon>Bacteroidota</taxon>
        <taxon>Flavobacteriia</taxon>
        <taxon>Flavobacteriales</taxon>
        <taxon>Flavobacteriaceae</taxon>
        <taxon>Sediminicola</taxon>
    </lineage>
</organism>
<dbReference type="RefSeq" id="WP_354614730.1">
    <property type="nucleotide sequence ID" value="NZ_JBEXAE010000003.1"/>
</dbReference>
<keyword evidence="1" id="KW-0175">Coiled coil</keyword>
<evidence type="ECO:0000256" key="2">
    <source>
        <dbReference type="SAM" id="Phobius"/>
    </source>
</evidence>
<feature type="chain" id="PRO_5045964558" evidence="3">
    <location>
        <begin position="22"/>
        <end position="211"/>
    </location>
</feature>
<keyword evidence="2" id="KW-0472">Membrane</keyword>